<dbReference type="EMBL" id="JAULSW010000003">
    <property type="protein sequence ID" value="KAK3387905.1"/>
    <property type="molecule type" value="Genomic_DNA"/>
</dbReference>
<comment type="caution">
    <text evidence="2">The sequence shown here is derived from an EMBL/GenBank/DDBJ whole genome shotgun (WGS) entry which is preliminary data.</text>
</comment>
<dbReference type="GO" id="GO:0016787">
    <property type="term" value="F:hydrolase activity"/>
    <property type="evidence" value="ECO:0007669"/>
    <property type="project" value="UniProtKB-KW"/>
</dbReference>
<dbReference type="PANTHER" id="PTHR43194:SF5">
    <property type="entry name" value="PIMELOYL-[ACYL-CARRIER PROTEIN] METHYL ESTER ESTERASE"/>
    <property type="match status" value="1"/>
</dbReference>
<dbReference type="SUPFAM" id="SSF53474">
    <property type="entry name" value="alpha/beta-Hydrolases"/>
    <property type="match status" value="1"/>
</dbReference>
<protein>
    <submittedName>
        <fullName evidence="2">Alpha/Beta hydrolase protein</fullName>
    </submittedName>
</protein>
<reference evidence="2" key="2">
    <citation type="submission" date="2023-06" db="EMBL/GenBank/DDBJ databases">
        <authorList>
            <consortium name="Lawrence Berkeley National Laboratory"/>
            <person name="Haridas S."/>
            <person name="Hensen N."/>
            <person name="Bonometti L."/>
            <person name="Westerberg I."/>
            <person name="Brannstrom I.O."/>
            <person name="Guillou S."/>
            <person name="Cros-Aarteil S."/>
            <person name="Calhoun S."/>
            <person name="Kuo A."/>
            <person name="Mondo S."/>
            <person name="Pangilinan J."/>
            <person name="Riley R."/>
            <person name="LaButti K."/>
            <person name="Andreopoulos B."/>
            <person name="Lipzen A."/>
            <person name="Chen C."/>
            <person name="Yanf M."/>
            <person name="Daum C."/>
            <person name="Ng V."/>
            <person name="Clum A."/>
            <person name="Steindorff A."/>
            <person name="Ohm R."/>
            <person name="Martin F."/>
            <person name="Silar P."/>
            <person name="Natvig D."/>
            <person name="Lalanne C."/>
            <person name="Gautier V."/>
            <person name="Ament-velasquez S.L."/>
            <person name="Kruys A."/>
            <person name="Hutchinson M.I."/>
            <person name="Powell A.J."/>
            <person name="Barry K."/>
            <person name="Miller A.N."/>
            <person name="Grigoriev I.V."/>
            <person name="Debuchy R."/>
            <person name="Gladieux P."/>
            <person name="Thoren M.H."/>
            <person name="Johannesson H."/>
        </authorList>
    </citation>
    <scope>NUCLEOTIDE SEQUENCE</scope>
    <source>
        <strain evidence="2">CBS 232.78</strain>
    </source>
</reference>
<evidence type="ECO:0000259" key="1">
    <source>
        <dbReference type="Pfam" id="PF12697"/>
    </source>
</evidence>
<keyword evidence="2" id="KW-0378">Hydrolase</keyword>
<gene>
    <name evidence="2" type="ORF">B0H63DRAFT_166627</name>
</gene>
<dbReference type="AlphaFoldDB" id="A0AAE0NUL1"/>
<dbReference type="Pfam" id="PF12697">
    <property type="entry name" value="Abhydrolase_6"/>
    <property type="match status" value="1"/>
</dbReference>
<dbReference type="InterPro" id="IPR050228">
    <property type="entry name" value="Carboxylesterase_BioH"/>
</dbReference>
<accession>A0AAE0NUL1</accession>
<dbReference type="InterPro" id="IPR000073">
    <property type="entry name" value="AB_hydrolase_1"/>
</dbReference>
<name>A0AAE0NUL1_9PEZI</name>
<keyword evidence="3" id="KW-1185">Reference proteome</keyword>
<dbReference type="InterPro" id="IPR029058">
    <property type="entry name" value="AB_hydrolase_fold"/>
</dbReference>
<reference evidence="2" key="1">
    <citation type="journal article" date="2023" name="Mol. Phylogenet. Evol.">
        <title>Genome-scale phylogeny and comparative genomics of the fungal order Sordariales.</title>
        <authorList>
            <person name="Hensen N."/>
            <person name="Bonometti L."/>
            <person name="Westerberg I."/>
            <person name="Brannstrom I.O."/>
            <person name="Guillou S."/>
            <person name="Cros-Aarteil S."/>
            <person name="Calhoun S."/>
            <person name="Haridas S."/>
            <person name="Kuo A."/>
            <person name="Mondo S."/>
            <person name="Pangilinan J."/>
            <person name="Riley R."/>
            <person name="LaButti K."/>
            <person name="Andreopoulos B."/>
            <person name="Lipzen A."/>
            <person name="Chen C."/>
            <person name="Yan M."/>
            <person name="Daum C."/>
            <person name="Ng V."/>
            <person name="Clum A."/>
            <person name="Steindorff A."/>
            <person name="Ohm R.A."/>
            <person name="Martin F."/>
            <person name="Silar P."/>
            <person name="Natvig D.O."/>
            <person name="Lalanne C."/>
            <person name="Gautier V."/>
            <person name="Ament-Velasquez S.L."/>
            <person name="Kruys A."/>
            <person name="Hutchinson M.I."/>
            <person name="Powell A.J."/>
            <person name="Barry K."/>
            <person name="Miller A.N."/>
            <person name="Grigoriev I.V."/>
            <person name="Debuchy R."/>
            <person name="Gladieux P."/>
            <person name="Hiltunen Thoren M."/>
            <person name="Johannesson H."/>
        </authorList>
    </citation>
    <scope>NUCLEOTIDE SEQUENCE</scope>
    <source>
        <strain evidence="2">CBS 232.78</strain>
    </source>
</reference>
<evidence type="ECO:0000313" key="3">
    <source>
        <dbReference type="Proteomes" id="UP001285441"/>
    </source>
</evidence>
<evidence type="ECO:0000313" key="2">
    <source>
        <dbReference type="EMBL" id="KAK3387905.1"/>
    </source>
</evidence>
<proteinExistence type="predicted"/>
<dbReference type="Gene3D" id="3.40.50.1820">
    <property type="entry name" value="alpha/beta hydrolase"/>
    <property type="match status" value="1"/>
</dbReference>
<dbReference type="PANTHER" id="PTHR43194">
    <property type="entry name" value="HYDROLASE ALPHA/BETA FOLD FAMILY"/>
    <property type="match status" value="1"/>
</dbReference>
<organism evidence="2 3">
    <name type="scientific">Podospora didyma</name>
    <dbReference type="NCBI Taxonomy" id="330526"/>
    <lineage>
        <taxon>Eukaryota</taxon>
        <taxon>Fungi</taxon>
        <taxon>Dikarya</taxon>
        <taxon>Ascomycota</taxon>
        <taxon>Pezizomycotina</taxon>
        <taxon>Sordariomycetes</taxon>
        <taxon>Sordariomycetidae</taxon>
        <taxon>Sordariales</taxon>
        <taxon>Podosporaceae</taxon>
        <taxon>Podospora</taxon>
    </lineage>
</organism>
<feature type="domain" description="AB hydrolase-1" evidence="1">
    <location>
        <begin position="49"/>
        <end position="299"/>
    </location>
</feature>
<sequence length="314" mass="33664">MASVSATAPASASDAATWCLPSGRVIAYGFSYRNEPQRPTILLSNSLGAQYAFWDPVVACLHAAGYRVLRYDHPGHGASGVPRDISSTTFSSLADDVYALLTSADVSTAFAGHHSPNPGTFTPLLHAWIGVSMGAALGIVFASKYPAVVRRMVICDTIACSPVNAGVPDLFGPRAAAARELGSMEKNIAETMDRWFGQDWMSANPDETARIRQLMSKTTVAGFETCVAALRSKTFDLGPLYSGLGACVERVLLVVGENDANLPQTMDEMRREIEKGMQGGHRKVDLRVIPNAGHVCFIDGKEDWLNAVLPFLGD</sequence>
<dbReference type="Proteomes" id="UP001285441">
    <property type="component" value="Unassembled WGS sequence"/>
</dbReference>